<feature type="chain" id="PRO_5032337579" evidence="1">
    <location>
        <begin position="24"/>
        <end position="135"/>
    </location>
</feature>
<name>A0A7T0BTS1_9BACT</name>
<proteinExistence type="predicted"/>
<organism evidence="3 4">
    <name type="scientific">Candidatus Nitronauta litoralis</name>
    <dbReference type="NCBI Taxonomy" id="2705533"/>
    <lineage>
        <taxon>Bacteria</taxon>
        <taxon>Pseudomonadati</taxon>
        <taxon>Nitrospinota/Tectimicrobiota group</taxon>
        <taxon>Nitrospinota</taxon>
        <taxon>Nitrospinia</taxon>
        <taxon>Nitrospinales</taxon>
        <taxon>Nitrospinaceae</taxon>
        <taxon>Candidatus Nitronauta</taxon>
    </lineage>
</organism>
<reference evidence="3 4" key="1">
    <citation type="submission" date="2020-02" db="EMBL/GenBank/DDBJ databases">
        <title>Genomic and physiological characterization of two novel Nitrospinaceae genera.</title>
        <authorList>
            <person name="Mueller A.J."/>
            <person name="Jung M.-Y."/>
            <person name="Strachan C.R."/>
            <person name="Herbold C.W."/>
            <person name="Kirkegaard R.H."/>
            <person name="Daims H."/>
        </authorList>
    </citation>
    <scope>NUCLEOTIDE SEQUENCE [LARGE SCALE GENOMIC DNA]</scope>
    <source>
        <strain evidence="3">EB</strain>
    </source>
</reference>
<keyword evidence="1" id="KW-0732">Signal</keyword>
<evidence type="ECO:0000256" key="1">
    <source>
        <dbReference type="SAM" id="SignalP"/>
    </source>
</evidence>
<accession>A0A7T0BTS1</accession>
<evidence type="ECO:0000313" key="4">
    <source>
        <dbReference type="Proteomes" id="UP000594688"/>
    </source>
</evidence>
<evidence type="ECO:0000259" key="2">
    <source>
        <dbReference type="Pfam" id="PF14347"/>
    </source>
</evidence>
<evidence type="ECO:0000313" key="3">
    <source>
        <dbReference type="EMBL" id="QPJ60854.1"/>
    </source>
</evidence>
<dbReference type="InterPro" id="IPR025512">
    <property type="entry name" value="DUF4399"/>
</dbReference>
<sequence>MKKKCIYTLLIFYTFLGIVQSQAQERKVTIIKPLNGDTVGAPVEVCIKVEGLELEPAKMGVNEGKGHHHILFSSLPKDLSKPLGKQEVIHMGSGVACHTLNLAPGTHSLLALFAYGNHVPYNPPISDKILISVHE</sequence>
<dbReference type="AlphaFoldDB" id="A0A7T0BTS1"/>
<feature type="signal peptide" evidence="1">
    <location>
        <begin position="1"/>
        <end position="23"/>
    </location>
</feature>
<dbReference type="EMBL" id="CP048685">
    <property type="protein sequence ID" value="QPJ60854.1"/>
    <property type="molecule type" value="Genomic_DNA"/>
</dbReference>
<dbReference type="Pfam" id="PF14347">
    <property type="entry name" value="DUF4399"/>
    <property type="match status" value="1"/>
</dbReference>
<protein>
    <submittedName>
        <fullName evidence="3">DUF4399 domain-containing protein</fullName>
    </submittedName>
</protein>
<feature type="domain" description="DUF4399" evidence="2">
    <location>
        <begin position="47"/>
        <end position="133"/>
    </location>
</feature>
<gene>
    <name evidence="3" type="ORF">G3M70_02700</name>
</gene>
<dbReference type="KEGG" id="nli:G3M70_02700"/>
<dbReference type="Proteomes" id="UP000594688">
    <property type="component" value="Chromosome"/>
</dbReference>